<dbReference type="Gene3D" id="3.90.950.20">
    <property type="entry name" value="CinA-like"/>
    <property type="match status" value="1"/>
</dbReference>
<accession>A0ABT6DLU7</accession>
<proteinExistence type="predicted"/>
<protein>
    <submittedName>
        <fullName evidence="2">CinA family protein</fullName>
    </submittedName>
</protein>
<evidence type="ECO:0000313" key="2">
    <source>
        <dbReference type="EMBL" id="MDG0817040.1"/>
    </source>
</evidence>
<keyword evidence="3" id="KW-1185">Reference proteome</keyword>
<dbReference type="EMBL" id="JANRMI010000003">
    <property type="protein sequence ID" value="MDG0817040.1"/>
    <property type="molecule type" value="Genomic_DNA"/>
</dbReference>
<dbReference type="SUPFAM" id="SSF142433">
    <property type="entry name" value="CinA-like"/>
    <property type="match status" value="1"/>
</dbReference>
<comment type="caution">
    <text evidence="2">The sequence shown here is derived from an EMBL/GenBank/DDBJ whole genome shotgun (WGS) entry which is preliminary data.</text>
</comment>
<evidence type="ECO:0000313" key="3">
    <source>
        <dbReference type="Proteomes" id="UP001152321"/>
    </source>
</evidence>
<sequence length="162" mass="17524">MAEKRDEKLQELIRSLRDQKLTVSFAESCTGGALSSFLTEQAGVSDIYLGSVVSYSNEAKVDLLGVRRDTLMQEGAVSEVVARQMAHGVRRQLKTDWSVAITGIAGPSGGTPTKPVGTVCIALVGPNFEDSRKELFSGDRKAIQQATVDYSVQWLCEVLEGN</sequence>
<dbReference type="Proteomes" id="UP001152321">
    <property type="component" value="Unassembled WGS sequence"/>
</dbReference>
<feature type="domain" description="CinA C-terminal" evidence="1">
    <location>
        <begin position="10"/>
        <end position="158"/>
    </location>
</feature>
<organism evidence="2 3">
    <name type="scientific">Bdellovibrio svalbardensis</name>
    <dbReference type="NCBI Taxonomy" id="2972972"/>
    <lineage>
        <taxon>Bacteria</taxon>
        <taxon>Pseudomonadati</taxon>
        <taxon>Bdellovibrionota</taxon>
        <taxon>Bdellovibrionia</taxon>
        <taxon>Bdellovibrionales</taxon>
        <taxon>Pseudobdellovibrionaceae</taxon>
        <taxon>Bdellovibrio</taxon>
    </lineage>
</organism>
<dbReference type="Pfam" id="PF02464">
    <property type="entry name" value="CinA"/>
    <property type="match status" value="1"/>
</dbReference>
<name>A0ABT6DLU7_9BACT</name>
<dbReference type="NCBIfam" id="TIGR00199">
    <property type="entry name" value="PncC_domain"/>
    <property type="match status" value="1"/>
</dbReference>
<gene>
    <name evidence="2" type="ORF">NWE73_11730</name>
</gene>
<dbReference type="InterPro" id="IPR036653">
    <property type="entry name" value="CinA-like_C"/>
</dbReference>
<dbReference type="RefSeq" id="WP_277578516.1">
    <property type="nucleotide sequence ID" value="NZ_JANRMI010000003.1"/>
</dbReference>
<dbReference type="InterPro" id="IPR008136">
    <property type="entry name" value="CinA_C"/>
</dbReference>
<reference evidence="2" key="1">
    <citation type="submission" date="2022-08" db="EMBL/GenBank/DDBJ databases">
        <title>Novel Bdellovibrio Species Isolated from Svalbard: Designation Bdellovibrio svalbardensis.</title>
        <authorList>
            <person name="Mitchell R.J."/>
            <person name="Choi S.Y."/>
        </authorList>
    </citation>
    <scope>NUCLEOTIDE SEQUENCE</scope>
    <source>
        <strain evidence="2">PAP01</strain>
    </source>
</reference>
<evidence type="ECO:0000259" key="1">
    <source>
        <dbReference type="Pfam" id="PF02464"/>
    </source>
</evidence>